<dbReference type="GeneID" id="66951568"/>
<evidence type="ECO:0000256" key="3">
    <source>
        <dbReference type="ARBA" id="ARBA00023237"/>
    </source>
</evidence>
<sequence>MKNILTLILYAILISGCSFFPDHGEGGMAEYQYSSLSPVMPSEPLEPKHGLRFEWKLAAHHLDILVLEGAERCFPAMVILAKRMQDRIVRELQGGLNLDAANDLIIQRTTLERLEKQLDAIQGSSVCISLEVVDYQSTADLAVKIYGLLNTDNQFAFNSYAVNPKYMNRLAEAATLLHDLTQYNLHITGHADIIGSIKFNQELSLARANQVKRYLQIFGITPSRLSVTAVGSSDPLLEGSYPHIRLTNRRVSIELIKTDTHDKIVKKGKQ</sequence>
<dbReference type="PROSITE" id="PS51123">
    <property type="entry name" value="OMPA_2"/>
    <property type="match status" value="1"/>
</dbReference>
<evidence type="ECO:0000259" key="5">
    <source>
        <dbReference type="PROSITE" id="PS51123"/>
    </source>
</evidence>
<proteinExistence type="predicted"/>
<dbReference type="RefSeq" id="WP_097356350.1">
    <property type="nucleotide sequence ID" value="NZ_CAWNJE010000031.1"/>
</dbReference>
<dbReference type="InterPro" id="IPR006665">
    <property type="entry name" value="OmpA-like"/>
</dbReference>
<evidence type="ECO:0000313" key="6">
    <source>
        <dbReference type="EMBL" id="PCS22865.1"/>
    </source>
</evidence>
<keyword evidence="7" id="KW-1185">Reference proteome</keyword>
<organism evidence="6 7">
    <name type="scientific">Candidatus Enterovibrio escicola</name>
    <dbReference type="NCBI Taxonomy" id="1927127"/>
    <lineage>
        <taxon>Bacteria</taxon>
        <taxon>Pseudomonadati</taxon>
        <taxon>Pseudomonadota</taxon>
        <taxon>Gammaproteobacteria</taxon>
        <taxon>Vibrionales</taxon>
        <taxon>Vibrionaceae</taxon>
        <taxon>Enterovibrio</taxon>
    </lineage>
</organism>
<keyword evidence="2 4" id="KW-0472">Membrane</keyword>
<evidence type="ECO:0000256" key="2">
    <source>
        <dbReference type="ARBA" id="ARBA00023136"/>
    </source>
</evidence>
<dbReference type="SUPFAM" id="SSF103088">
    <property type="entry name" value="OmpA-like"/>
    <property type="match status" value="1"/>
</dbReference>
<dbReference type="InterPro" id="IPR006664">
    <property type="entry name" value="OMP_bac"/>
</dbReference>
<evidence type="ECO:0000256" key="4">
    <source>
        <dbReference type="PROSITE-ProRule" id="PRU00473"/>
    </source>
</evidence>
<name>A0A2A5T3W4_9GAMM</name>
<dbReference type="PROSITE" id="PS51257">
    <property type="entry name" value="PROKAR_LIPOPROTEIN"/>
    <property type="match status" value="1"/>
</dbReference>
<evidence type="ECO:0000256" key="1">
    <source>
        <dbReference type="ARBA" id="ARBA00004442"/>
    </source>
</evidence>
<dbReference type="InterPro" id="IPR036737">
    <property type="entry name" value="OmpA-like_sf"/>
</dbReference>
<comment type="subcellular location">
    <subcellularLocation>
        <location evidence="1">Cell outer membrane</location>
    </subcellularLocation>
</comment>
<dbReference type="InterPro" id="IPR050330">
    <property type="entry name" value="Bact_OuterMem_StrucFunc"/>
</dbReference>
<accession>A0A2A5T3W4</accession>
<comment type="caution">
    <text evidence="6">The sequence shown here is derived from an EMBL/GenBank/DDBJ whole genome shotgun (WGS) entry which is preliminary data.</text>
</comment>
<dbReference type="AlphaFoldDB" id="A0A2A5T3W4"/>
<evidence type="ECO:0000313" key="7">
    <source>
        <dbReference type="Proteomes" id="UP000219020"/>
    </source>
</evidence>
<dbReference type="CDD" id="cd07185">
    <property type="entry name" value="OmpA_C-like"/>
    <property type="match status" value="1"/>
</dbReference>
<gene>
    <name evidence="6" type="ORF">BTN49_1419</name>
</gene>
<keyword evidence="3" id="KW-0998">Cell outer membrane</keyword>
<protein>
    <submittedName>
        <fullName evidence="6">Outer membrane protein SypB</fullName>
    </submittedName>
</protein>
<dbReference type="EMBL" id="NBYY01000013">
    <property type="protein sequence ID" value="PCS22865.1"/>
    <property type="molecule type" value="Genomic_DNA"/>
</dbReference>
<dbReference type="PANTHER" id="PTHR30329">
    <property type="entry name" value="STATOR ELEMENT OF FLAGELLAR MOTOR COMPLEX"/>
    <property type="match status" value="1"/>
</dbReference>
<dbReference type="Proteomes" id="UP000219020">
    <property type="component" value="Unassembled WGS sequence"/>
</dbReference>
<reference evidence="7" key="1">
    <citation type="submission" date="2017-04" db="EMBL/GenBank/DDBJ databases">
        <title>Genome evolution of the luminous symbionts of deep sea anglerfish.</title>
        <authorList>
            <person name="Hendry T.A."/>
        </authorList>
    </citation>
    <scope>NUCLEOTIDE SEQUENCE [LARGE SCALE GENOMIC DNA]</scope>
</reference>
<dbReference type="Pfam" id="PF00691">
    <property type="entry name" value="OmpA"/>
    <property type="match status" value="1"/>
</dbReference>
<dbReference type="PANTHER" id="PTHR30329:SF21">
    <property type="entry name" value="LIPOPROTEIN YIAD-RELATED"/>
    <property type="match status" value="1"/>
</dbReference>
<dbReference type="PRINTS" id="PR01021">
    <property type="entry name" value="OMPADOMAIN"/>
</dbReference>
<dbReference type="GO" id="GO:0009279">
    <property type="term" value="C:cell outer membrane"/>
    <property type="evidence" value="ECO:0007669"/>
    <property type="project" value="UniProtKB-SubCell"/>
</dbReference>
<dbReference type="Gene3D" id="3.30.1330.60">
    <property type="entry name" value="OmpA-like domain"/>
    <property type="match status" value="1"/>
</dbReference>
<feature type="domain" description="OmpA-like" evidence="5">
    <location>
        <begin position="142"/>
        <end position="259"/>
    </location>
</feature>